<keyword evidence="2 3" id="KW-0456">Lyase</keyword>
<keyword evidence="3 4" id="KW-0288">FMN</keyword>
<dbReference type="GO" id="GO:0010181">
    <property type="term" value="F:FMN binding"/>
    <property type="evidence" value="ECO:0007669"/>
    <property type="project" value="UniProtKB-UniRule"/>
</dbReference>
<dbReference type="EC" id="4.1.1.36" evidence="3"/>
<feature type="domain" description="Flavoprotein" evidence="5">
    <location>
        <begin position="6"/>
        <end position="174"/>
    </location>
</feature>
<dbReference type="Pfam" id="PF02441">
    <property type="entry name" value="Flavoprotein"/>
    <property type="match status" value="1"/>
</dbReference>
<keyword evidence="3" id="KW-0511">Multifunctional enzyme</keyword>
<dbReference type="InterPro" id="IPR007085">
    <property type="entry name" value="DNA/pantothenate-metab_flavo_C"/>
</dbReference>
<feature type="binding site" evidence="3">
    <location>
        <position position="339"/>
    </location>
    <ligand>
        <name>CTP</name>
        <dbReference type="ChEBI" id="CHEBI:37563"/>
    </ligand>
</feature>
<evidence type="ECO:0000259" key="6">
    <source>
        <dbReference type="Pfam" id="PF04127"/>
    </source>
</evidence>
<dbReference type="GO" id="GO:0004633">
    <property type="term" value="F:phosphopantothenoylcysteine decarboxylase activity"/>
    <property type="evidence" value="ECO:0007669"/>
    <property type="project" value="UniProtKB-UniRule"/>
</dbReference>
<dbReference type="PANTHER" id="PTHR14359">
    <property type="entry name" value="HOMO-OLIGOMERIC FLAVIN CONTAINING CYS DECARBOXYLASE FAMILY"/>
    <property type="match status" value="1"/>
</dbReference>
<evidence type="ECO:0000256" key="3">
    <source>
        <dbReference type="HAMAP-Rule" id="MF_02225"/>
    </source>
</evidence>
<comment type="similarity">
    <text evidence="3 4">In the N-terminal section; belongs to the HFCD (homo-oligomeric flavin containing Cys decarboxylase) superfamily.</text>
</comment>
<dbReference type="Gene3D" id="3.40.50.1950">
    <property type="entry name" value="Flavin prenyltransferase-like"/>
    <property type="match status" value="1"/>
</dbReference>
<comment type="function">
    <text evidence="3">Catalyzes two sequential steps in the biosynthesis of coenzyme A. In the first step cysteine is conjugated to 4'-phosphopantothenate to form 4-phosphopantothenoylcysteine. In the second step the latter compound is decarboxylated to form 4'-phosphopantotheine.</text>
</comment>
<feature type="region of interest" description="Phosphopantothenate--cysteine ligase" evidence="3">
    <location>
        <begin position="189"/>
        <end position="391"/>
    </location>
</feature>
<keyword evidence="3" id="KW-0460">Magnesium</keyword>
<evidence type="ECO:0000256" key="4">
    <source>
        <dbReference type="RuleBase" id="RU364078"/>
    </source>
</evidence>
<dbReference type="Proteomes" id="UP000008555">
    <property type="component" value="Chromosome"/>
</dbReference>
<organism evidence="7 8">
    <name type="scientific">Coxiella burnetii (strain Dugway 5J108-111)</name>
    <dbReference type="NCBI Taxonomy" id="434922"/>
    <lineage>
        <taxon>Bacteria</taxon>
        <taxon>Pseudomonadati</taxon>
        <taxon>Pseudomonadota</taxon>
        <taxon>Gammaproteobacteria</taxon>
        <taxon>Legionellales</taxon>
        <taxon>Coxiellaceae</taxon>
        <taxon>Coxiella</taxon>
    </lineage>
</organism>
<gene>
    <name evidence="3 7" type="primary">coaBC</name>
    <name evidence="7" type="ordered locus">CBUD_0950</name>
</gene>
<evidence type="ECO:0000259" key="5">
    <source>
        <dbReference type="Pfam" id="PF02441"/>
    </source>
</evidence>
<comment type="pathway">
    <text evidence="3 4">Cofactor biosynthesis; coenzyme A biosynthesis; CoA from (R)-pantothenate: step 2/5.</text>
</comment>
<dbReference type="AlphaFoldDB" id="A9KFY9"/>
<dbReference type="KEGG" id="cbd:CBUD_0950"/>
<name>A9KFY9_COXBN</name>
<dbReference type="GO" id="GO:0015941">
    <property type="term" value="P:pantothenate catabolic process"/>
    <property type="evidence" value="ECO:0007669"/>
    <property type="project" value="InterPro"/>
</dbReference>
<proteinExistence type="inferred from homology"/>
<dbReference type="HAMAP" id="MF_02225">
    <property type="entry name" value="CoaBC"/>
    <property type="match status" value="1"/>
</dbReference>
<dbReference type="GO" id="GO:0004632">
    <property type="term" value="F:phosphopantothenate--cysteine ligase activity"/>
    <property type="evidence" value="ECO:0007669"/>
    <property type="project" value="UniProtKB-UniRule"/>
</dbReference>
<comment type="similarity">
    <text evidence="3 4">In the C-terminal section; belongs to the PPC synthetase family.</text>
</comment>
<feature type="active site" description="Proton donor" evidence="3">
    <location>
        <position position="157"/>
    </location>
</feature>
<dbReference type="EMBL" id="CP000733">
    <property type="protein sequence ID" value="ABS77019.1"/>
    <property type="molecule type" value="Genomic_DNA"/>
</dbReference>
<dbReference type="SUPFAM" id="SSF102645">
    <property type="entry name" value="CoaB-like"/>
    <property type="match status" value="1"/>
</dbReference>
<dbReference type="InterPro" id="IPR003382">
    <property type="entry name" value="Flavoprotein"/>
</dbReference>
<comment type="caution">
    <text evidence="3">Lacks conserved residue(s) required for the propagation of feature annotation.</text>
</comment>
<dbReference type="SUPFAM" id="SSF52507">
    <property type="entry name" value="Homo-oligomeric flavin-containing Cys decarboxylases, HFCD"/>
    <property type="match status" value="1"/>
</dbReference>
<evidence type="ECO:0000256" key="1">
    <source>
        <dbReference type="ARBA" id="ARBA00022793"/>
    </source>
</evidence>
<sequence>MFSNQKLLIGITGAIAAYKSVELVRRLREKGALVRVVMTSAAQAFITPLTFQAVSGHPVAVDLFSSDSSMGMEHIDLARWADFVLIAPASADFIARLAHGRADDLLTTICLATQAPIAVAPSMNQQMWRNKITQTNVDRLRDYGIHLFGPATGEQACGDYGPGRLLEPEELINQLAIHSVEKVLSGKQVLITAGPTQEAIDPVRYLTNGSSGKMGFALAEAALAMGANVTLVSGPTPLKVSQKINRIDVTTATQMFETVIKHAVECDVFIGAAAVSDYRPKNFSPQKFKKSDANWALNLVRNPDIISEIGRLPNKPFVVGFALETDNPLDNAKLKLQKKNMNVIVVNEASALCSDENAVTLMTRSGKTKKLPMTTKKTLALQLMEFVSKEM</sequence>
<keyword evidence="1 3" id="KW-0210">Decarboxylase</keyword>
<dbReference type="InterPro" id="IPR005252">
    <property type="entry name" value="CoaBC"/>
</dbReference>
<reference evidence="7 8" key="1">
    <citation type="journal article" date="2009" name="Infect. Immun.">
        <title>Comparative genomics reveal extensive transposon-mediated genomic plasticity and diversity among potential effector proteins within the genus Coxiella.</title>
        <authorList>
            <person name="Beare P.A."/>
            <person name="Unsworth N."/>
            <person name="Andoh M."/>
            <person name="Voth D.E."/>
            <person name="Omsland A."/>
            <person name="Gilk S.D."/>
            <person name="Williams K.P."/>
            <person name="Sobral B.W."/>
            <person name="Kupko J.J.III."/>
            <person name="Porcella S.F."/>
            <person name="Samuel J.E."/>
            <person name="Heinzen R.A."/>
        </authorList>
    </citation>
    <scope>NUCLEOTIDE SEQUENCE [LARGE SCALE GENOMIC DNA]</scope>
    <source>
        <strain evidence="7 8">Dugway 5J108-111</strain>
    </source>
</reference>
<evidence type="ECO:0000313" key="8">
    <source>
        <dbReference type="Proteomes" id="UP000008555"/>
    </source>
</evidence>
<comment type="cofactor">
    <cofactor evidence="3">
        <name>FMN</name>
        <dbReference type="ChEBI" id="CHEBI:58210"/>
    </cofactor>
    <text evidence="3">Binds 1 FMN per subunit.</text>
</comment>
<dbReference type="UniPathway" id="UPA00241">
    <property type="reaction ID" value="UER00353"/>
</dbReference>
<dbReference type="GO" id="GO:0046872">
    <property type="term" value="F:metal ion binding"/>
    <property type="evidence" value="ECO:0007669"/>
    <property type="project" value="UniProtKB-KW"/>
</dbReference>
<dbReference type="Gene3D" id="3.40.50.10300">
    <property type="entry name" value="CoaB-like"/>
    <property type="match status" value="1"/>
</dbReference>
<feature type="binding site" evidence="3">
    <location>
        <position position="321"/>
    </location>
    <ligand>
        <name>CTP</name>
        <dbReference type="ChEBI" id="CHEBI:37563"/>
    </ligand>
</feature>
<protein>
    <recommendedName>
        <fullName evidence="3">Coenzyme A biosynthesis bifunctional protein CoaBC</fullName>
    </recommendedName>
    <alternativeName>
        <fullName evidence="3">DNA/pantothenate metabolism flavoprotein</fullName>
    </alternativeName>
    <alternativeName>
        <fullName evidence="3">Phosphopantothenoylcysteine synthetase/decarboxylase</fullName>
        <shortName evidence="3">PPCS-PPCDC</shortName>
    </alternativeName>
    <domain>
        <recommendedName>
            <fullName evidence="3">Phosphopantothenoylcysteine decarboxylase</fullName>
            <shortName evidence="3">PPC decarboxylase</shortName>
            <shortName evidence="3">PPC-DC</shortName>
            <ecNumber evidence="3">4.1.1.36</ecNumber>
        </recommendedName>
        <alternativeName>
            <fullName evidence="3">CoaC</fullName>
        </alternativeName>
    </domain>
    <domain>
        <recommendedName>
            <fullName evidence="3">Phosphopantothenate--cysteine ligase</fullName>
            <ecNumber evidence="3">6.3.2.5</ecNumber>
        </recommendedName>
        <alternativeName>
            <fullName evidence="3">CoaB</fullName>
        </alternativeName>
        <alternativeName>
            <fullName evidence="3">Phosphopantothenoylcysteine synthetase</fullName>
            <shortName evidence="3">PPC synthetase</shortName>
            <shortName evidence="3">PPC-S</shortName>
        </alternativeName>
    </domain>
</protein>
<comment type="pathway">
    <text evidence="3 4">Cofactor biosynthesis; coenzyme A biosynthesis; CoA from (R)-pantothenate: step 3/5.</text>
</comment>
<feature type="binding site" evidence="3">
    <location>
        <position position="287"/>
    </location>
    <ligand>
        <name>CTP</name>
        <dbReference type="ChEBI" id="CHEBI:37563"/>
    </ligand>
</feature>
<dbReference type="NCBIfam" id="TIGR00521">
    <property type="entry name" value="coaBC_dfp"/>
    <property type="match status" value="1"/>
</dbReference>
<keyword evidence="3" id="KW-0479">Metal-binding</keyword>
<dbReference type="GO" id="GO:0015937">
    <property type="term" value="P:coenzyme A biosynthetic process"/>
    <property type="evidence" value="ECO:0007669"/>
    <property type="project" value="UniProtKB-UniRule"/>
</dbReference>
<feature type="domain" description="DNA/pantothenate metabolism flavoprotein C-terminal" evidence="6">
    <location>
        <begin position="184"/>
        <end position="389"/>
    </location>
</feature>
<evidence type="ECO:0000313" key="7">
    <source>
        <dbReference type="EMBL" id="ABS77019.1"/>
    </source>
</evidence>
<feature type="binding site" evidence="3">
    <location>
        <begin position="303"/>
        <end position="306"/>
    </location>
    <ligand>
        <name>CTP</name>
        <dbReference type="ChEBI" id="CHEBI:37563"/>
    </ligand>
</feature>
<dbReference type="InterPro" id="IPR035929">
    <property type="entry name" value="CoaB-like_sf"/>
</dbReference>
<accession>A9KFY9</accession>
<dbReference type="EC" id="6.3.2.5" evidence="3"/>
<dbReference type="RefSeq" id="WP_011996848.1">
    <property type="nucleotide sequence ID" value="NC_009727.1"/>
</dbReference>
<evidence type="ECO:0000256" key="2">
    <source>
        <dbReference type="ARBA" id="ARBA00023239"/>
    </source>
</evidence>
<dbReference type="Pfam" id="PF04127">
    <property type="entry name" value="DFP"/>
    <property type="match status" value="1"/>
</dbReference>
<feature type="binding site" evidence="3">
    <location>
        <position position="277"/>
    </location>
    <ligand>
        <name>CTP</name>
        <dbReference type="ChEBI" id="CHEBI:37563"/>
    </ligand>
</feature>
<feature type="binding site" evidence="3">
    <location>
        <position position="335"/>
    </location>
    <ligand>
        <name>CTP</name>
        <dbReference type="ChEBI" id="CHEBI:37563"/>
    </ligand>
</feature>
<comment type="function">
    <text evidence="4">Catalyzes two steps in the biosynthesis of coenzyme A. In the first step cysteine is conjugated to 4'-phosphopantothenate to form 4-phosphopantothenoylcysteine, in the latter compound is decarboxylated to form 4'-phosphopantotheine.</text>
</comment>
<dbReference type="GO" id="GO:0071513">
    <property type="term" value="C:phosphopantothenoylcysteine decarboxylase complex"/>
    <property type="evidence" value="ECO:0007669"/>
    <property type="project" value="TreeGrafter"/>
</dbReference>
<comment type="catalytic activity">
    <reaction evidence="3 4">
        <text>(R)-4'-phosphopantothenate + L-cysteine + CTP = N-[(R)-4-phosphopantothenoyl]-L-cysteine + CMP + diphosphate + H(+)</text>
        <dbReference type="Rhea" id="RHEA:19397"/>
        <dbReference type="ChEBI" id="CHEBI:10986"/>
        <dbReference type="ChEBI" id="CHEBI:15378"/>
        <dbReference type="ChEBI" id="CHEBI:33019"/>
        <dbReference type="ChEBI" id="CHEBI:35235"/>
        <dbReference type="ChEBI" id="CHEBI:37563"/>
        <dbReference type="ChEBI" id="CHEBI:59458"/>
        <dbReference type="ChEBI" id="CHEBI:60377"/>
        <dbReference type="EC" id="6.3.2.5"/>
    </reaction>
</comment>
<keyword evidence="3 4" id="KW-0436">Ligase</keyword>
<feature type="region of interest" description="Phosphopantothenoylcysteine decarboxylase" evidence="3">
    <location>
        <begin position="1"/>
        <end position="188"/>
    </location>
</feature>
<keyword evidence="3 4" id="KW-0285">Flavoprotein</keyword>
<dbReference type="InterPro" id="IPR036551">
    <property type="entry name" value="Flavin_trans-like"/>
</dbReference>
<comment type="cofactor">
    <cofactor evidence="3">
        <name>Mg(2+)</name>
        <dbReference type="ChEBI" id="CHEBI:18420"/>
    </cofactor>
</comment>
<dbReference type="HOGENOM" id="CLU_033319_0_1_6"/>
<dbReference type="PANTHER" id="PTHR14359:SF6">
    <property type="entry name" value="PHOSPHOPANTOTHENOYLCYSTEINE DECARBOXYLASE"/>
    <property type="match status" value="1"/>
</dbReference>
<comment type="catalytic activity">
    <reaction evidence="3 4">
        <text>N-[(R)-4-phosphopantothenoyl]-L-cysteine + H(+) = (R)-4'-phosphopantetheine + CO2</text>
        <dbReference type="Rhea" id="RHEA:16793"/>
        <dbReference type="ChEBI" id="CHEBI:15378"/>
        <dbReference type="ChEBI" id="CHEBI:16526"/>
        <dbReference type="ChEBI" id="CHEBI:59458"/>
        <dbReference type="ChEBI" id="CHEBI:61723"/>
        <dbReference type="EC" id="4.1.1.36"/>
    </reaction>
</comment>